<dbReference type="PROSITE" id="PS00108">
    <property type="entry name" value="PROTEIN_KINASE_ST"/>
    <property type="match status" value="3"/>
</dbReference>
<keyword evidence="21" id="KW-1185">Reference proteome</keyword>
<dbReference type="Pfam" id="PF07714">
    <property type="entry name" value="PK_Tyr_Ser-Thr"/>
    <property type="match status" value="2"/>
</dbReference>
<keyword evidence="5" id="KW-0723">Serine/threonine-protein kinase</keyword>
<feature type="binding site" evidence="17">
    <location>
        <position position="1051"/>
    </location>
    <ligand>
        <name>ATP</name>
        <dbReference type="ChEBI" id="CHEBI:30616"/>
    </ligand>
</feature>
<evidence type="ECO:0000256" key="7">
    <source>
        <dbReference type="ARBA" id="ARBA00022692"/>
    </source>
</evidence>
<dbReference type="InterPro" id="IPR050528">
    <property type="entry name" value="L-type_Lectin-RKs"/>
</dbReference>
<dbReference type="GO" id="GO:0005524">
    <property type="term" value="F:ATP binding"/>
    <property type="evidence" value="ECO:0007669"/>
    <property type="project" value="UniProtKB-UniRule"/>
</dbReference>
<evidence type="ECO:0000256" key="10">
    <source>
        <dbReference type="ARBA" id="ARBA00022741"/>
    </source>
</evidence>
<dbReference type="Pfam" id="PF00069">
    <property type="entry name" value="Pkinase"/>
    <property type="match status" value="1"/>
</dbReference>
<dbReference type="CDD" id="cd06899">
    <property type="entry name" value="lectin_legume_LecRK_Arcelin_ConA"/>
    <property type="match status" value="1"/>
</dbReference>
<proteinExistence type="inferred from homology"/>
<evidence type="ECO:0000256" key="18">
    <source>
        <dbReference type="SAM" id="SignalP"/>
    </source>
</evidence>
<dbReference type="InterPro" id="IPR000719">
    <property type="entry name" value="Prot_kinase_dom"/>
</dbReference>
<dbReference type="EMBL" id="CM016559">
    <property type="protein sequence ID" value="TKW01249.1"/>
    <property type="molecule type" value="Genomic_DNA"/>
</dbReference>
<feature type="chain" id="PRO_5020476811" description="Protein kinase domain-containing protein" evidence="18">
    <location>
        <begin position="28"/>
        <end position="1317"/>
    </location>
</feature>
<dbReference type="InterPro" id="IPR001245">
    <property type="entry name" value="Ser-Thr/Tyr_kinase_cat_dom"/>
</dbReference>
<accession>A0A4U6TL07</accession>
<dbReference type="GO" id="GO:0030246">
    <property type="term" value="F:carbohydrate binding"/>
    <property type="evidence" value="ECO:0007669"/>
    <property type="project" value="UniProtKB-KW"/>
</dbReference>
<dbReference type="Pfam" id="PF00139">
    <property type="entry name" value="Lectin_legB"/>
    <property type="match status" value="1"/>
</dbReference>
<evidence type="ECO:0000256" key="3">
    <source>
        <dbReference type="ARBA" id="ARBA00010217"/>
    </source>
</evidence>
<dbReference type="PROSITE" id="PS50011">
    <property type="entry name" value="PROTEIN_KINASE_DOM"/>
    <property type="match status" value="3"/>
</dbReference>
<keyword evidence="13" id="KW-1133">Transmembrane helix</keyword>
<dbReference type="PROSITE" id="PS00107">
    <property type="entry name" value="PROTEIN_KINASE_ATP"/>
    <property type="match status" value="3"/>
</dbReference>
<dbReference type="SUPFAM" id="SSF56112">
    <property type="entry name" value="Protein kinase-like (PK-like)"/>
    <property type="match status" value="3"/>
</dbReference>
<keyword evidence="8 18" id="KW-0732">Signal</keyword>
<keyword evidence="7" id="KW-0812">Transmembrane</keyword>
<evidence type="ECO:0000313" key="20">
    <source>
        <dbReference type="EMBL" id="TKW01249.1"/>
    </source>
</evidence>
<comment type="similarity">
    <text evidence="2">In the N-terminal section; belongs to the leguminous lectin family.</text>
</comment>
<keyword evidence="16" id="KW-0325">Glycoprotein</keyword>
<feature type="binding site" evidence="17">
    <location>
        <position position="693"/>
    </location>
    <ligand>
        <name>ATP</name>
        <dbReference type="ChEBI" id="CHEBI:30616"/>
    </ligand>
</feature>
<feature type="domain" description="Protein kinase" evidence="19">
    <location>
        <begin position="660"/>
        <end position="948"/>
    </location>
</feature>
<dbReference type="Gene3D" id="2.60.120.200">
    <property type="match status" value="1"/>
</dbReference>
<keyword evidence="12 17" id="KW-0067">ATP-binding</keyword>
<evidence type="ECO:0000256" key="4">
    <source>
        <dbReference type="ARBA" id="ARBA00022475"/>
    </source>
</evidence>
<keyword evidence="4" id="KW-1003">Cell membrane</keyword>
<evidence type="ECO:0000256" key="12">
    <source>
        <dbReference type="ARBA" id="ARBA00022840"/>
    </source>
</evidence>
<feature type="domain" description="Protein kinase" evidence="19">
    <location>
        <begin position="1019"/>
        <end position="1317"/>
    </location>
</feature>
<dbReference type="InterPro" id="IPR011009">
    <property type="entry name" value="Kinase-like_dom_sf"/>
</dbReference>
<evidence type="ECO:0000256" key="14">
    <source>
        <dbReference type="ARBA" id="ARBA00023136"/>
    </source>
</evidence>
<evidence type="ECO:0000259" key="19">
    <source>
        <dbReference type="PROSITE" id="PS50011"/>
    </source>
</evidence>
<dbReference type="InterPro" id="IPR001220">
    <property type="entry name" value="Legume_lectin_dom"/>
</dbReference>
<feature type="signal peptide" evidence="18">
    <location>
        <begin position="1"/>
        <end position="27"/>
    </location>
</feature>
<evidence type="ECO:0000256" key="1">
    <source>
        <dbReference type="ARBA" id="ARBA00004251"/>
    </source>
</evidence>
<evidence type="ECO:0000313" key="21">
    <source>
        <dbReference type="Proteomes" id="UP000298652"/>
    </source>
</evidence>
<dbReference type="InterPro" id="IPR013320">
    <property type="entry name" value="ConA-like_dom_sf"/>
</dbReference>
<sequence>MAYRRASPFLFLATAHLCFMSPHNTAAVSFSYNFSKASDREKLWYACGDREKQWYASCDPSAAGDGISITKMDRWSTGRVAYKEAVRLWDDRTGKLASFNTSFSFAIGRSGSDGNAGADGMAFFVGPFPPSLPQDSGGAFLGLFPNNKLAQGTVGVEFDTLWNPAPADWEPNDITTDHVGIEVGNIWNIISHTKDLAKGSLSGPMEANIAYDAGCKLMVVTLRLANGSSVSVQATLDLKDVAGLGPDAAVGFSAATGDLFDSHQLLSWSFSSTDPSKTEQCVIILIALASASLAGLVAALLCLVIRRQGPEAIPLPVARKFSYRELSTATKNFSKDRKLGEGSFGEVYRGDLRDPRMPPVAVKRLTKLSEQTRRDYVTEIMILGQLKHRNLVKLVGWCDGGGDDKPLLVYELVTNRSLDDHLHGSSERLLTWPERYKIVIGIGSAIEYLHTGDKDAILHRDIKPSNVMLDDAFEAKLGDFRLVRQVKPGQGSLRGTTMVGSWDYMNPKCITTDSVITASDMYSFGVLLLEIATGKRPRVVPQDDEELSLRNALVDSVWESYGKGAVLEMADARLNGDFDERQMERVMLVGLLCVNQDRGNRLGIREAVNLLSNLRHPLPEPEDDVPLRPLVEVMPPPMEIELPVARKFSYHELTLATDSFSEDRKLGAGSFGAVYRGDLRDRRRVDAPVAVKKFTLLLKQTRRDFVTEIMILGQLKHRNLVKLIGWCDGGGDDKLLLVYELVTNRSLDDHLHGSSERLLTWPERYKIVLGIGFAIEYLHTGDKDAILHRDIKPSNVMLDDAFEAKLGDFGLVRQVKPGQGSLRGTAMVGSWEYMDPKCITTDSATTASDMYSFGVLLLEIATGKRPRVVPQDDEELSLRNALVDSVRESYGKGAVLEMADARLNGDLDERQMERVMLVGLLCVHQDRRNRPGIREAVNLLSNLGHQVCLSQPPDDVPFRPLVEVMPHLGPKPQSHPIITRRLLRRIMRRPRRAHSMIHIELEVARTFSYKELSAATSNFSEDRRLGAGSFGVVYRGELQDPRMPPVVAVKKVMLLPHQTKDFVTEIITVRQLSHRNLVKLLGWCSGGKLLLVYELVTNGSLDDHLHGSEGLLTWPERYKIVLCVGAAIDYLHNGYRNCILHRDIKPSNVMLDDDFNAKLGDFGLARQLMLDDAFDAKLGDFGLVRQVKPGQGSLRGTTMAGSWGYVDPKCITTDSATTASDMYSFGVLLLEIATGERPWVVDEELSPRNALVDAVRESYGKGAVLEMADARLNGDFDERQMERVMLVGLLCVELERQHRPNIKRAVNLLSDLSLPLL</sequence>
<keyword evidence="10 17" id="KW-0547">Nucleotide-binding</keyword>
<name>A0A4U6TL07_SETVI</name>
<evidence type="ECO:0000256" key="17">
    <source>
        <dbReference type="PROSITE-ProRule" id="PRU10141"/>
    </source>
</evidence>
<dbReference type="FunFam" id="1.10.510.10:FF:000240">
    <property type="entry name" value="Lectin-domain containing receptor kinase A4.3"/>
    <property type="match status" value="3"/>
</dbReference>
<evidence type="ECO:0000256" key="15">
    <source>
        <dbReference type="ARBA" id="ARBA00023170"/>
    </source>
</evidence>
<evidence type="ECO:0000256" key="11">
    <source>
        <dbReference type="ARBA" id="ARBA00022777"/>
    </source>
</evidence>
<keyword evidence="6" id="KW-0808">Transferase</keyword>
<keyword evidence="14" id="KW-0472">Membrane</keyword>
<keyword evidence="9" id="KW-0430">Lectin</keyword>
<evidence type="ECO:0000256" key="16">
    <source>
        <dbReference type="ARBA" id="ARBA00023180"/>
    </source>
</evidence>
<evidence type="ECO:0000256" key="13">
    <source>
        <dbReference type="ARBA" id="ARBA00022989"/>
    </source>
</evidence>
<dbReference type="InterPro" id="IPR017441">
    <property type="entry name" value="Protein_kinase_ATP_BS"/>
</dbReference>
<dbReference type="Gene3D" id="1.10.510.10">
    <property type="entry name" value="Transferase(Phosphotransferase) domain 1"/>
    <property type="match status" value="4"/>
</dbReference>
<organism evidence="20 21">
    <name type="scientific">Setaria viridis</name>
    <name type="common">Green bristlegrass</name>
    <name type="synonym">Setaria italica subsp. viridis</name>
    <dbReference type="NCBI Taxonomy" id="4556"/>
    <lineage>
        <taxon>Eukaryota</taxon>
        <taxon>Viridiplantae</taxon>
        <taxon>Streptophyta</taxon>
        <taxon>Embryophyta</taxon>
        <taxon>Tracheophyta</taxon>
        <taxon>Spermatophyta</taxon>
        <taxon>Magnoliopsida</taxon>
        <taxon>Liliopsida</taxon>
        <taxon>Poales</taxon>
        <taxon>Poaceae</taxon>
        <taxon>PACMAD clade</taxon>
        <taxon>Panicoideae</taxon>
        <taxon>Panicodae</taxon>
        <taxon>Paniceae</taxon>
        <taxon>Cenchrinae</taxon>
        <taxon>Setaria</taxon>
    </lineage>
</organism>
<dbReference type="Gene3D" id="3.30.200.20">
    <property type="entry name" value="Phosphorylase Kinase, domain 1"/>
    <property type="match status" value="3"/>
</dbReference>
<evidence type="ECO:0000256" key="2">
    <source>
        <dbReference type="ARBA" id="ARBA00008536"/>
    </source>
</evidence>
<comment type="similarity">
    <text evidence="3">In the C-terminal section; belongs to the protein kinase superfamily. Ser/Thr protein kinase family.</text>
</comment>
<dbReference type="Proteomes" id="UP000298652">
    <property type="component" value="Chromosome 8"/>
</dbReference>
<dbReference type="OMA" id="YNAMECE"/>
<feature type="binding site" evidence="17">
    <location>
        <position position="363"/>
    </location>
    <ligand>
        <name>ATP</name>
        <dbReference type="ChEBI" id="CHEBI:30616"/>
    </ligand>
</feature>
<evidence type="ECO:0000256" key="5">
    <source>
        <dbReference type="ARBA" id="ARBA00022527"/>
    </source>
</evidence>
<reference evidence="20" key="1">
    <citation type="submission" date="2019-03" db="EMBL/GenBank/DDBJ databases">
        <title>WGS assembly of Setaria viridis.</title>
        <authorList>
            <person name="Huang P."/>
            <person name="Jenkins J."/>
            <person name="Grimwood J."/>
            <person name="Barry K."/>
            <person name="Healey A."/>
            <person name="Mamidi S."/>
            <person name="Sreedasyam A."/>
            <person name="Shu S."/>
            <person name="Feldman M."/>
            <person name="Wu J."/>
            <person name="Yu Y."/>
            <person name="Chen C."/>
            <person name="Johnson J."/>
            <person name="Rokhsar D."/>
            <person name="Baxter I."/>
            <person name="Schmutz J."/>
            <person name="Brutnell T."/>
            <person name="Kellogg E."/>
        </authorList>
    </citation>
    <scope>NUCLEOTIDE SEQUENCE [LARGE SCALE GENOMIC DNA]</scope>
</reference>
<dbReference type="Gramene" id="TKW01249">
    <property type="protein sequence ID" value="TKW01249"/>
    <property type="gene ID" value="SEVIR_8G168000v2"/>
</dbReference>
<dbReference type="GO" id="GO:0005886">
    <property type="term" value="C:plasma membrane"/>
    <property type="evidence" value="ECO:0007669"/>
    <property type="project" value="UniProtKB-SubCell"/>
</dbReference>
<dbReference type="GO" id="GO:0004674">
    <property type="term" value="F:protein serine/threonine kinase activity"/>
    <property type="evidence" value="ECO:0007669"/>
    <property type="project" value="UniProtKB-KW"/>
</dbReference>
<evidence type="ECO:0000256" key="8">
    <source>
        <dbReference type="ARBA" id="ARBA00022729"/>
    </source>
</evidence>
<dbReference type="GO" id="GO:0002229">
    <property type="term" value="P:defense response to oomycetes"/>
    <property type="evidence" value="ECO:0007669"/>
    <property type="project" value="UniProtKB-ARBA"/>
</dbReference>
<keyword evidence="15" id="KW-0675">Receptor</keyword>
<comment type="subcellular location">
    <subcellularLocation>
        <location evidence="1">Cell membrane</location>
        <topology evidence="1">Single-pass type I membrane protein</topology>
    </subcellularLocation>
</comment>
<protein>
    <recommendedName>
        <fullName evidence="19">Protein kinase domain-containing protein</fullName>
    </recommendedName>
</protein>
<dbReference type="SUPFAM" id="SSF49899">
    <property type="entry name" value="Concanavalin A-like lectins/glucanases"/>
    <property type="match status" value="1"/>
</dbReference>
<keyword evidence="11" id="KW-0418">Kinase</keyword>
<dbReference type="PANTHER" id="PTHR27007">
    <property type="match status" value="1"/>
</dbReference>
<feature type="domain" description="Protein kinase" evidence="19">
    <location>
        <begin position="333"/>
        <end position="619"/>
    </location>
</feature>
<evidence type="ECO:0000256" key="6">
    <source>
        <dbReference type="ARBA" id="ARBA00022679"/>
    </source>
</evidence>
<dbReference type="SMART" id="SM00220">
    <property type="entry name" value="S_TKc"/>
    <property type="match status" value="3"/>
</dbReference>
<gene>
    <name evidence="20" type="ORF">SEVIR_8G168000v2</name>
</gene>
<evidence type="ECO:0000256" key="9">
    <source>
        <dbReference type="ARBA" id="ARBA00022734"/>
    </source>
</evidence>
<dbReference type="InterPro" id="IPR008271">
    <property type="entry name" value="Ser/Thr_kinase_AS"/>
</dbReference>